<dbReference type="RefSeq" id="WP_091430732.1">
    <property type="nucleotide sequence ID" value="NZ_FOJB01000001.1"/>
</dbReference>
<sequence>MHAARTLPPTPKQVDYARHIAARLGASIPADKISDRAALSGWIGEHQNRLKSGTFRSHDSRATSRQVAFAERIARAKRRAIPDECFRDAGLMSAWISSNR</sequence>
<reference evidence="1 2" key="1">
    <citation type="submission" date="2016-10" db="EMBL/GenBank/DDBJ databases">
        <authorList>
            <person name="de Groot N.N."/>
        </authorList>
    </citation>
    <scope>NUCLEOTIDE SEQUENCE [LARGE SCALE GENOMIC DNA]</scope>
    <source>
        <strain evidence="1 2">DSM 29439</strain>
    </source>
</reference>
<protein>
    <submittedName>
        <fullName evidence="1">Uncharacterized protein</fullName>
    </submittedName>
</protein>
<name>A0A1I0Q8A9_9RHOB</name>
<dbReference type="OrthoDB" id="7652021at2"/>
<organism evidence="1 2">
    <name type="scientific">Aliiroseovarius sediminilitoris</name>
    <dbReference type="NCBI Taxonomy" id="1173584"/>
    <lineage>
        <taxon>Bacteria</taxon>
        <taxon>Pseudomonadati</taxon>
        <taxon>Pseudomonadota</taxon>
        <taxon>Alphaproteobacteria</taxon>
        <taxon>Rhodobacterales</taxon>
        <taxon>Paracoccaceae</taxon>
        <taxon>Aliiroseovarius</taxon>
    </lineage>
</organism>
<evidence type="ECO:0000313" key="2">
    <source>
        <dbReference type="Proteomes" id="UP000199650"/>
    </source>
</evidence>
<dbReference type="EMBL" id="FOJB01000001">
    <property type="protein sequence ID" value="SEW23041.1"/>
    <property type="molecule type" value="Genomic_DNA"/>
</dbReference>
<keyword evidence="2" id="KW-1185">Reference proteome</keyword>
<gene>
    <name evidence="1" type="ORF">SAMN05444851_2316</name>
</gene>
<dbReference type="STRING" id="1173584.SAMN05444851_2316"/>
<dbReference type="AlphaFoldDB" id="A0A1I0Q8A9"/>
<accession>A0A1I0Q8A9</accession>
<proteinExistence type="predicted"/>
<evidence type="ECO:0000313" key="1">
    <source>
        <dbReference type="EMBL" id="SEW23041.1"/>
    </source>
</evidence>
<dbReference type="Proteomes" id="UP000199650">
    <property type="component" value="Unassembled WGS sequence"/>
</dbReference>